<evidence type="ECO:0000313" key="3">
    <source>
        <dbReference type="Proteomes" id="UP000756921"/>
    </source>
</evidence>
<keyword evidence="1" id="KW-0175">Coiled coil</keyword>
<name>A0A9P6GEG6_9PLEO</name>
<dbReference type="AlphaFoldDB" id="A0A9P6GEG6"/>
<dbReference type="EMBL" id="WJXW01000008">
    <property type="protein sequence ID" value="KAF9733726.1"/>
    <property type="molecule type" value="Genomic_DNA"/>
</dbReference>
<gene>
    <name evidence="2" type="ORF">PMIN01_08069</name>
</gene>
<feature type="coiled-coil region" evidence="1">
    <location>
        <begin position="42"/>
        <end position="112"/>
    </location>
</feature>
<sequence>MSDPIDDAVLVSLPWTPTMSEFEALRDAIPKMDAEFDSRKKVEQVEAVVKKMADEHEEKMNEMRQAFEKALRGTNDFLVITANHVEELQNRLKEQEIHNQGLKEDIDHLHARMSGWEDWKEVTSEWCNSLMVMLFGDTVMNDAPQLNALQDWMEQSPV</sequence>
<accession>A0A9P6GEG6</accession>
<evidence type="ECO:0000256" key="1">
    <source>
        <dbReference type="SAM" id="Coils"/>
    </source>
</evidence>
<proteinExistence type="predicted"/>
<dbReference type="Proteomes" id="UP000756921">
    <property type="component" value="Unassembled WGS sequence"/>
</dbReference>
<comment type="caution">
    <text evidence="2">The sequence shown here is derived from an EMBL/GenBank/DDBJ whole genome shotgun (WGS) entry which is preliminary data.</text>
</comment>
<evidence type="ECO:0000313" key="2">
    <source>
        <dbReference type="EMBL" id="KAF9733726.1"/>
    </source>
</evidence>
<keyword evidence="3" id="KW-1185">Reference proteome</keyword>
<organism evidence="2 3">
    <name type="scientific">Paraphaeosphaeria minitans</name>
    <dbReference type="NCBI Taxonomy" id="565426"/>
    <lineage>
        <taxon>Eukaryota</taxon>
        <taxon>Fungi</taxon>
        <taxon>Dikarya</taxon>
        <taxon>Ascomycota</taxon>
        <taxon>Pezizomycotina</taxon>
        <taxon>Dothideomycetes</taxon>
        <taxon>Pleosporomycetidae</taxon>
        <taxon>Pleosporales</taxon>
        <taxon>Massarineae</taxon>
        <taxon>Didymosphaeriaceae</taxon>
        <taxon>Paraphaeosphaeria</taxon>
    </lineage>
</organism>
<reference evidence="2" key="1">
    <citation type="journal article" date="2020" name="Mol. Plant Microbe Interact.">
        <title>Genome Sequence of the Biocontrol Agent Coniothyrium minitans strain Conio (IMI 134523).</title>
        <authorList>
            <person name="Patel D."/>
            <person name="Shittu T.A."/>
            <person name="Baroncelli R."/>
            <person name="Muthumeenakshi S."/>
            <person name="Osborne T.H."/>
            <person name="Janganan T.K."/>
            <person name="Sreenivasaprasad S."/>
        </authorList>
    </citation>
    <scope>NUCLEOTIDE SEQUENCE</scope>
    <source>
        <strain evidence="2">Conio</strain>
    </source>
</reference>
<dbReference type="OrthoDB" id="3768901at2759"/>
<protein>
    <submittedName>
        <fullName evidence="2">Uncharacterized protein</fullName>
    </submittedName>
</protein>